<dbReference type="Proteomes" id="UP001296104">
    <property type="component" value="Unassembled WGS sequence"/>
</dbReference>
<feature type="compositionally biased region" description="Basic residues" evidence="1">
    <location>
        <begin position="324"/>
        <end position="338"/>
    </location>
</feature>
<dbReference type="AlphaFoldDB" id="A0AAI8YXH5"/>
<name>A0AAI8YXH5_9PEZI</name>
<proteinExistence type="predicted"/>
<evidence type="ECO:0000259" key="2">
    <source>
        <dbReference type="PROSITE" id="PS51840"/>
    </source>
</evidence>
<feature type="region of interest" description="Disordered" evidence="1">
    <location>
        <begin position="278"/>
        <end position="379"/>
    </location>
</feature>
<feature type="compositionally biased region" description="Basic residues" evidence="1">
    <location>
        <begin position="210"/>
        <end position="219"/>
    </location>
</feature>
<dbReference type="PANTHER" id="PTHR21456:SF1">
    <property type="entry name" value="C2 NT-TYPE DOMAIN-CONTAINING PROTEIN"/>
    <property type="match status" value="1"/>
</dbReference>
<feature type="compositionally biased region" description="Pro residues" evidence="1">
    <location>
        <begin position="192"/>
        <end position="204"/>
    </location>
</feature>
<dbReference type="InterPro" id="IPR019448">
    <property type="entry name" value="NT-C2"/>
</dbReference>
<sequence length="379" mass="41161">MSTAFISKSRRIRFEFHLHIHDLNNVPLVSGTSFIKWHLPASTAAEHRGRTAKAPIRDHRVQYAYTKRVPVRLTVGKGDLLQECRVEFEVLQEYSAGGRGERIVLGHVALNLAEYVEVHDVPTAAEGGGGGGVTRRYLMQDSKINSTLKLTLSMRHLEGTRDYMAPPLRAAPVFGGIAGILSSSEPAAVGNPAPPAPPPPPPPSAGGGAPHHHPHHQHLHPNFDGEDASQQDLPHFSSTNREMGEMQDMYRRTLAAFWASQPGELRADECIEDIFAGGDGWGKSGKPLSGKPPPQQQQQSELDTVGGGGSGASTPNPDGEKERHGHAHAHGNGRHHQKNAFSRSRLGRMGKQRHDAGELDEMDVREDLTSWQIGEGAHA</sequence>
<organism evidence="3 4">
    <name type="scientific">Lecanosticta acicola</name>
    <dbReference type="NCBI Taxonomy" id="111012"/>
    <lineage>
        <taxon>Eukaryota</taxon>
        <taxon>Fungi</taxon>
        <taxon>Dikarya</taxon>
        <taxon>Ascomycota</taxon>
        <taxon>Pezizomycotina</taxon>
        <taxon>Dothideomycetes</taxon>
        <taxon>Dothideomycetidae</taxon>
        <taxon>Mycosphaerellales</taxon>
        <taxon>Mycosphaerellaceae</taxon>
        <taxon>Lecanosticta</taxon>
    </lineage>
</organism>
<dbReference type="Pfam" id="PF10358">
    <property type="entry name" value="NT-C2"/>
    <property type="match status" value="1"/>
</dbReference>
<dbReference type="EMBL" id="CAVMBE010000019">
    <property type="protein sequence ID" value="CAK3982567.1"/>
    <property type="molecule type" value="Genomic_DNA"/>
</dbReference>
<evidence type="ECO:0000256" key="1">
    <source>
        <dbReference type="SAM" id="MobiDB-lite"/>
    </source>
</evidence>
<feature type="region of interest" description="Disordered" evidence="1">
    <location>
        <begin position="185"/>
        <end position="238"/>
    </location>
</feature>
<dbReference type="PANTHER" id="PTHR21456">
    <property type="entry name" value="FAMILY WITH SEQUENCE SIMILARITY 102"/>
    <property type="match status" value="1"/>
</dbReference>
<reference evidence="3" key="1">
    <citation type="submission" date="2023-11" db="EMBL/GenBank/DDBJ databases">
        <authorList>
            <person name="Alioto T."/>
            <person name="Alioto T."/>
            <person name="Gomez Garrido J."/>
        </authorList>
    </citation>
    <scope>NUCLEOTIDE SEQUENCE</scope>
</reference>
<gene>
    <name evidence="3" type="ORF">LECACI_7A003796</name>
</gene>
<evidence type="ECO:0000313" key="3">
    <source>
        <dbReference type="EMBL" id="CAK3982567.1"/>
    </source>
</evidence>
<dbReference type="InterPro" id="IPR039931">
    <property type="entry name" value="EEIG1/2-like"/>
</dbReference>
<evidence type="ECO:0000313" key="4">
    <source>
        <dbReference type="Proteomes" id="UP001296104"/>
    </source>
</evidence>
<accession>A0AAI8YXH5</accession>
<dbReference type="PROSITE" id="PS51840">
    <property type="entry name" value="C2_NT"/>
    <property type="match status" value="1"/>
</dbReference>
<protein>
    <recommendedName>
        <fullName evidence="2">C2 NT-type domain-containing protein</fullName>
    </recommendedName>
</protein>
<comment type="caution">
    <text evidence="3">The sequence shown here is derived from an EMBL/GenBank/DDBJ whole genome shotgun (WGS) entry which is preliminary data.</text>
</comment>
<feature type="domain" description="C2 NT-type" evidence="2">
    <location>
        <begin position="4"/>
        <end position="156"/>
    </location>
</feature>
<keyword evidence="4" id="KW-1185">Reference proteome</keyword>